<evidence type="ECO:0000313" key="1">
    <source>
        <dbReference type="EMBL" id="KAA6308583.1"/>
    </source>
</evidence>
<feature type="non-terminal residue" evidence="1">
    <location>
        <position position="32"/>
    </location>
</feature>
<dbReference type="AlphaFoldDB" id="A0A5J4PJG7"/>
<comment type="caution">
    <text evidence="1">The sequence shown here is derived from an EMBL/GenBank/DDBJ whole genome shotgun (WGS) entry which is preliminary data.</text>
</comment>
<dbReference type="EMBL" id="SNRW01050771">
    <property type="protein sequence ID" value="KAA6308583.1"/>
    <property type="molecule type" value="Genomic_DNA"/>
</dbReference>
<accession>A0A5J4PJG7</accession>
<reference evidence="1 2" key="1">
    <citation type="submission" date="2019-03" db="EMBL/GenBank/DDBJ databases">
        <title>Single cell metagenomics reveals metabolic interactions within the superorganism composed of flagellate Streblomastix strix and complex community of Bacteroidetes bacteria on its surface.</title>
        <authorList>
            <person name="Treitli S.C."/>
            <person name="Kolisko M."/>
            <person name="Husnik F."/>
            <person name="Keeling P."/>
            <person name="Hampl V."/>
        </authorList>
    </citation>
    <scope>NUCLEOTIDE SEQUENCE [LARGE SCALE GENOMIC DNA]</scope>
    <source>
        <strain evidence="1">ST1C</strain>
    </source>
</reference>
<organism evidence="1 2">
    <name type="scientific">Streblomastix strix</name>
    <dbReference type="NCBI Taxonomy" id="222440"/>
    <lineage>
        <taxon>Eukaryota</taxon>
        <taxon>Metamonada</taxon>
        <taxon>Preaxostyla</taxon>
        <taxon>Oxymonadida</taxon>
        <taxon>Streblomastigidae</taxon>
        <taxon>Streblomastix</taxon>
    </lineage>
</organism>
<sequence length="32" mass="3474">MCESMRSAVSSITGLITGKRLGQDYITQTVAR</sequence>
<name>A0A5J4PJG7_9EUKA</name>
<dbReference type="Proteomes" id="UP000324800">
    <property type="component" value="Unassembled WGS sequence"/>
</dbReference>
<protein>
    <submittedName>
        <fullName evidence="1">Uncharacterized protein</fullName>
    </submittedName>
</protein>
<gene>
    <name evidence="1" type="ORF">EZS28_056659</name>
</gene>
<proteinExistence type="predicted"/>
<evidence type="ECO:0000313" key="2">
    <source>
        <dbReference type="Proteomes" id="UP000324800"/>
    </source>
</evidence>